<accession>A0AAV9BYA8</accession>
<dbReference type="InterPro" id="IPR011042">
    <property type="entry name" value="6-blade_b-propeller_TolB-like"/>
</dbReference>
<gene>
    <name evidence="1" type="ORF">QJS04_geneDACA004569</name>
</gene>
<dbReference type="EMBL" id="JAUJYN010000001">
    <property type="protein sequence ID" value="KAK1280924.1"/>
    <property type="molecule type" value="Genomic_DNA"/>
</dbReference>
<dbReference type="InterPro" id="IPR053224">
    <property type="entry name" value="Sensory_adhesion_molecule"/>
</dbReference>
<reference evidence="1" key="2">
    <citation type="submission" date="2023-06" db="EMBL/GenBank/DDBJ databases">
        <authorList>
            <person name="Ma L."/>
            <person name="Liu K.-W."/>
            <person name="Li Z."/>
            <person name="Hsiao Y.-Y."/>
            <person name="Qi Y."/>
            <person name="Fu T."/>
            <person name="Tang G."/>
            <person name="Zhang D."/>
            <person name="Sun W.-H."/>
            <person name="Liu D.-K."/>
            <person name="Li Y."/>
            <person name="Chen G.-Z."/>
            <person name="Liu X.-D."/>
            <person name="Liao X.-Y."/>
            <person name="Jiang Y.-T."/>
            <person name="Yu X."/>
            <person name="Hao Y."/>
            <person name="Huang J."/>
            <person name="Zhao X.-W."/>
            <person name="Ke S."/>
            <person name="Chen Y.-Y."/>
            <person name="Wu W.-L."/>
            <person name="Hsu J.-L."/>
            <person name="Lin Y.-F."/>
            <person name="Huang M.-D."/>
            <person name="Li C.-Y."/>
            <person name="Huang L."/>
            <person name="Wang Z.-W."/>
            <person name="Zhao X."/>
            <person name="Zhong W.-Y."/>
            <person name="Peng D.-H."/>
            <person name="Ahmad S."/>
            <person name="Lan S."/>
            <person name="Zhang J.-S."/>
            <person name="Tsai W.-C."/>
            <person name="Van De Peer Y."/>
            <person name="Liu Z.-J."/>
        </authorList>
    </citation>
    <scope>NUCLEOTIDE SEQUENCE</scope>
    <source>
        <strain evidence="1">SCP</strain>
        <tissue evidence="1">Leaves</tissue>
    </source>
</reference>
<dbReference type="PANTHER" id="PTHR31460:SF0">
    <property type="entry name" value="CALCIUM-DEPENDENT PHOSPHOTRIESTERASE SUPERFAMILY PROTEIN-RELATED"/>
    <property type="match status" value="1"/>
</dbReference>
<dbReference type="SUPFAM" id="SSF63829">
    <property type="entry name" value="Calcium-dependent phosphotriesterase"/>
    <property type="match status" value="1"/>
</dbReference>
<evidence type="ECO:0008006" key="3">
    <source>
        <dbReference type="Google" id="ProtNLM"/>
    </source>
</evidence>
<dbReference type="AlphaFoldDB" id="A0AAV9BYA8"/>
<dbReference type="PANTHER" id="PTHR31460">
    <property type="match status" value="1"/>
</dbReference>
<evidence type="ECO:0000313" key="1">
    <source>
        <dbReference type="EMBL" id="KAK1280924.1"/>
    </source>
</evidence>
<name>A0AAV9BYA8_ACOGR</name>
<keyword evidence="2" id="KW-1185">Reference proteome</keyword>
<comment type="caution">
    <text evidence="1">The sequence shown here is derived from an EMBL/GenBank/DDBJ whole genome shotgun (WGS) entry which is preliminary data.</text>
</comment>
<organism evidence="1 2">
    <name type="scientific">Acorus gramineus</name>
    <name type="common">Dwarf sweet flag</name>
    <dbReference type="NCBI Taxonomy" id="55184"/>
    <lineage>
        <taxon>Eukaryota</taxon>
        <taxon>Viridiplantae</taxon>
        <taxon>Streptophyta</taxon>
        <taxon>Embryophyta</taxon>
        <taxon>Tracheophyta</taxon>
        <taxon>Spermatophyta</taxon>
        <taxon>Magnoliopsida</taxon>
        <taxon>Liliopsida</taxon>
        <taxon>Acoraceae</taxon>
        <taxon>Acorus</taxon>
    </lineage>
</organism>
<dbReference type="GO" id="GO:0005783">
    <property type="term" value="C:endoplasmic reticulum"/>
    <property type="evidence" value="ECO:0007669"/>
    <property type="project" value="TreeGrafter"/>
</dbReference>
<evidence type="ECO:0000313" key="2">
    <source>
        <dbReference type="Proteomes" id="UP001179952"/>
    </source>
</evidence>
<proteinExistence type="predicted"/>
<protein>
    <recommendedName>
        <fullName evidence="3">SMP-30/Gluconolactonase/LRE-like region domain-containing protein</fullName>
    </recommendedName>
</protein>
<reference evidence="1" key="1">
    <citation type="journal article" date="2023" name="Nat. Commun.">
        <title>Diploid and tetraploid genomes of Acorus and the evolution of monocots.</title>
        <authorList>
            <person name="Ma L."/>
            <person name="Liu K.W."/>
            <person name="Li Z."/>
            <person name="Hsiao Y.Y."/>
            <person name="Qi Y."/>
            <person name="Fu T."/>
            <person name="Tang G.D."/>
            <person name="Zhang D."/>
            <person name="Sun W.H."/>
            <person name="Liu D.K."/>
            <person name="Li Y."/>
            <person name="Chen G.Z."/>
            <person name="Liu X.D."/>
            <person name="Liao X.Y."/>
            <person name="Jiang Y.T."/>
            <person name="Yu X."/>
            <person name="Hao Y."/>
            <person name="Huang J."/>
            <person name="Zhao X.W."/>
            <person name="Ke S."/>
            <person name="Chen Y.Y."/>
            <person name="Wu W.L."/>
            <person name="Hsu J.L."/>
            <person name="Lin Y.F."/>
            <person name="Huang M.D."/>
            <person name="Li C.Y."/>
            <person name="Huang L."/>
            <person name="Wang Z.W."/>
            <person name="Zhao X."/>
            <person name="Zhong W.Y."/>
            <person name="Peng D.H."/>
            <person name="Ahmad S."/>
            <person name="Lan S."/>
            <person name="Zhang J.S."/>
            <person name="Tsai W.C."/>
            <person name="Van de Peer Y."/>
            <person name="Liu Z.J."/>
        </authorList>
    </citation>
    <scope>NUCLEOTIDE SEQUENCE</scope>
    <source>
        <strain evidence="1">SCP</strain>
    </source>
</reference>
<sequence>MVRLRCTKTVSVVLLLISAVPLSILISLELSTSTSAYPYHSRGWLRECAKWDDLGRRFLITTYSDGGLAQIRVPPESEREDAPPFEEEVVLRDADVAGNTSLGLAIDRVRGRVLVVYADPNRFRHGALAAYRVDTWDRIFLTWLALPGDEPSLADDVAVDAEGNAYVTDAISSKIWKVGPDGDLLSTIRSPVFYQRKQWYRKVIGLNGIVYHPNGYLLVVHTLGGDLFKVDVKTEEVSLVNLVSGSLLFGDGMEILSPTKIVVAGSWPSGRVVESIDDWGSGRVVGRYVGPVHRMATAVTVKDGKVYLSHLFGAGKHVIVEAVFDGVGG</sequence>
<dbReference type="Proteomes" id="UP001179952">
    <property type="component" value="Unassembled WGS sequence"/>
</dbReference>
<dbReference type="Gene3D" id="2.120.10.30">
    <property type="entry name" value="TolB, C-terminal domain"/>
    <property type="match status" value="1"/>
</dbReference>